<organism evidence="1">
    <name type="scientific">Physcomitrium patens</name>
    <name type="common">Spreading-leaved earth moss</name>
    <name type="synonym">Physcomitrella patens</name>
    <dbReference type="NCBI Taxonomy" id="3218"/>
    <lineage>
        <taxon>Eukaryota</taxon>
        <taxon>Viridiplantae</taxon>
        <taxon>Streptophyta</taxon>
        <taxon>Embryophyta</taxon>
        <taxon>Bryophyta</taxon>
        <taxon>Bryophytina</taxon>
        <taxon>Bryopsida</taxon>
        <taxon>Funariidae</taxon>
        <taxon>Funariales</taxon>
        <taxon>Funariaceae</taxon>
        <taxon>Physcomitrium</taxon>
    </lineage>
</organism>
<reference evidence="2" key="3">
    <citation type="submission" date="2020-12" db="UniProtKB">
        <authorList>
            <consortium name="EnsemblPlants"/>
        </authorList>
    </citation>
    <scope>IDENTIFICATION</scope>
</reference>
<dbReference type="EMBL" id="ABEU02000010">
    <property type="protein sequence ID" value="PNR46192.1"/>
    <property type="molecule type" value="Genomic_DNA"/>
</dbReference>
<dbReference type="InParanoid" id="A0A2K1JXD2"/>
<keyword evidence="3" id="KW-1185">Reference proteome</keyword>
<accession>A0A2K1JXD2</accession>
<proteinExistence type="predicted"/>
<gene>
    <name evidence="1" type="ORF">PHYPA_013311</name>
</gene>
<dbReference type="Proteomes" id="UP000006727">
    <property type="component" value="Chromosome 10"/>
</dbReference>
<name>A0A2K1JXD2_PHYPA</name>
<protein>
    <submittedName>
        <fullName evidence="1 2">Uncharacterized protein</fullName>
    </submittedName>
</protein>
<evidence type="ECO:0000313" key="2">
    <source>
        <dbReference type="EnsemblPlants" id="Pp3c10_2520V3.1"/>
    </source>
</evidence>
<reference evidence="1 3" key="1">
    <citation type="journal article" date="2008" name="Science">
        <title>The Physcomitrella genome reveals evolutionary insights into the conquest of land by plants.</title>
        <authorList>
            <person name="Rensing S."/>
            <person name="Lang D."/>
            <person name="Zimmer A."/>
            <person name="Terry A."/>
            <person name="Salamov A."/>
            <person name="Shapiro H."/>
            <person name="Nishiyama T."/>
            <person name="Perroud P.-F."/>
            <person name="Lindquist E."/>
            <person name="Kamisugi Y."/>
            <person name="Tanahashi T."/>
            <person name="Sakakibara K."/>
            <person name="Fujita T."/>
            <person name="Oishi K."/>
            <person name="Shin-I T."/>
            <person name="Kuroki Y."/>
            <person name="Toyoda A."/>
            <person name="Suzuki Y."/>
            <person name="Hashimoto A."/>
            <person name="Yamaguchi K."/>
            <person name="Sugano A."/>
            <person name="Kohara Y."/>
            <person name="Fujiyama A."/>
            <person name="Anterola A."/>
            <person name="Aoki S."/>
            <person name="Ashton N."/>
            <person name="Barbazuk W.B."/>
            <person name="Barker E."/>
            <person name="Bennetzen J."/>
            <person name="Bezanilla M."/>
            <person name="Blankenship R."/>
            <person name="Cho S.H."/>
            <person name="Dutcher S."/>
            <person name="Estelle M."/>
            <person name="Fawcett J.A."/>
            <person name="Gundlach H."/>
            <person name="Hanada K."/>
            <person name="Heyl A."/>
            <person name="Hicks K.A."/>
            <person name="Hugh J."/>
            <person name="Lohr M."/>
            <person name="Mayer K."/>
            <person name="Melkozernov A."/>
            <person name="Murata T."/>
            <person name="Nelson D."/>
            <person name="Pils B."/>
            <person name="Prigge M."/>
            <person name="Reiss B."/>
            <person name="Renner T."/>
            <person name="Rombauts S."/>
            <person name="Rushton P."/>
            <person name="Sanderfoot A."/>
            <person name="Schween G."/>
            <person name="Shiu S.-H."/>
            <person name="Stueber K."/>
            <person name="Theodoulou F.L."/>
            <person name="Tu H."/>
            <person name="Van de Peer Y."/>
            <person name="Verrier P.J."/>
            <person name="Waters E."/>
            <person name="Wood A."/>
            <person name="Yang L."/>
            <person name="Cove D."/>
            <person name="Cuming A."/>
            <person name="Hasebe M."/>
            <person name="Lucas S."/>
            <person name="Mishler D.B."/>
            <person name="Reski R."/>
            <person name="Grigoriev I."/>
            <person name="Quatrano R.S."/>
            <person name="Boore J.L."/>
        </authorList>
    </citation>
    <scope>NUCLEOTIDE SEQUENCE [LARGE SCALE GENOMIC DNA]</scope>
    <source>
        <strain evidence="2 3">cv. Gransden 2004</strain>
    </source>
</reference>
<evidence type="ECO:0000313" key="1">
    <source>
        <dbReference type="EMBL" id="PNR46192.1"/>
    </source>
</evidence>
<sequence>MFLKAHVENKDLISDENMKASKNVTYLFLMIYYNVQTQLV</sequence>
<dbReference type="AlphaFoldDB" id="A0A2K1JXD2"/>
<dbReference type="EnsemblPlants" id="Pp3c10_2520V3.1">
    <property type="protein sequence ID" value="Pp3c10_2520V3.1"/>
    <property type="gene ID" value="Pp3c10_2520"/>
</dbReference>
<dbReference type="Gramene" id="Pp3c10_2520V3.1">
    <property type="protein sequence ID" value="Pp3c10_2520V3.1"/>
    <property type="gene ID" value="Pp3c10_2520"/>
</dbReference>
<evidence type="ECO:0000313" key="3">
    <source>
        <dbReference type="Proteomes" id="UP000006727"/>
    </source>
</evidence>
<reference evidence="1 3" key="2">
    <citation type="journal article" date="2018" name="Plant J.">
        <title>The Physcomitrella patens chromosome-scale assembly reveals moss genome structure and evolution.</title>
        <authorList>
            <person name="Lang D."/>
            <person name="Ullrich K.K."/>
            <person name="Murat F."/>
            <person name="Fuchs J."/>
            <person name="Jenkins J."/>
            <person name="Haas F.B."/>
            <person name="Piednoel M."/>
            <person name="Gundlach H."/>
            <person name="Van Bel M."/>
            <person name="Meyberg R."/>
            <person name="Vives C."/>
            <person name="Morata J."/>
            <person name="Symeonidi A."/>
            <person name="Hiss M."/>
            <person name="Muchero W."/>
            <person name="Kamisugi Y."/>
            <person name="Saleh O."/>
            <person name="Blanc G."/>
            <person name="Decker E.L."/>
            <person name="van Gessel N."/>
            <person name="Grimwood J."/>
            <person name="Hayes R.D."/>
            <person name="Graham S.W."/>
            <person name="Gunter L.E."/>
            <person name="McDaniel S.F."/>
            <person name="Hoernstein S.N.W."/>
            <person name="Larsson A."/>
            <person name="Li F.W."/>
            <person name="Perroud P.F."/>
            <person name="Phillips J."/>
            <person name="Ranjan P."/>
            <person name="Rokshar D.S."/>
            <person name="Rothfels C.J."/>
            <person name="Schneider L."/>
            <person name="Shu S."/>
            <person name="Stevenson D.W."/>
            <person name="Thummler F."/>
            <person name="Tillich M."/>
            <person name="Villarreal Aguilar J.C."/>
            <person name="Widiez T."/>
            <person name="Wong G.K."/>
            <person name="Wymore A."/>
            <person name="Zhang Y."/>
            <person name="Zimmer A.D."/>
            <person name="Quatrano R.S."/>
            <person name="Mayer K.F.X."/>
            <person name="Goodstein D."/>
            <person name="Casacuberta J.M."/>
            <person name="Vandepoele K."/>
            <person name="Reski R."/>
            <person name="Cuming A.C."/>
            <person name="Tuskan G.A."/>
            <person name="Maumus F."/>
            <person name="Salse J."/>
            <person name="Schmutz J."/>
            <person name="Rensing S.A."/>
        </authorList>
    </citation>
    <scope>NUCLEOTIDE SEQUENCE [LARGE SCALE GENOMIC DNA]</scope>
    <source>
        <strain evidence="2 3">cv. Gransden 2004</strain>
    </source>
</reference>